<name>A0A0C1V6U1_9BACT</name>
<dbReference type="EMBL" id="JQNX01000001">
    <property type="protein sequence ID" value="KIE59465.1"/>
    <property type="molecule type" value="Genomic_DNA"/>
</dbReference>
<evidence type="ECO:0000313" key="4">
    <source>
        <dbReference type="Proteomes" id="UP000031594"/>
    </source>
</evidence>
<evidence type="ECO:0000313" key="5">
    <source>
        <dbReference type="Proteomes" id="UP000315925"/>
    </source>
</evidence>
<reference evidence="5" key="3">
    <citation type="submission" date="2019-03" db="EMBL/GenBank/DDBJ databases">
        <title>Complete genome of Methylacidiphilum kamchatkense Kam1.</title>
        <authorList>
            <person name="Kruse T."/>
            <person name="Murarilal Ratnadevi C."/>
            <person name="Erikstad H.-A."/>
            <person name="Birkeland N.-K."/>
        </authorList>
    </citation>
    <scope>NUCLEOTIDE SEQUENCE [LARGE SCALE GENOMIC DNA]</scope>
    <source>
        <strain evidence="5">kam1</strain>
    </source>
</reference>
<reference evidence="2 4" key="1">
    <citation type="submission" date="2014-08" db="EMBL/GenBank/DDBJ databases">
        <title>Methylacidiphilum kamchatkense strain Kam1 draft genome sequence.</title>
        <authorList>
            <person name="Birkeland N.-K."/>
            <person name="Erikstad H.A."/>
        </authorList>
    </citation>
    <scope>NUCLEOTIDE SEQUENCE [LARGE SCALE GENOMIC DNA]</scope>
    <source>
        <strain evidence="2 4">Kam1</strain>
    </source>
</reference>
<evidence type="ECO:0000259" key="1">
    <source>
        <dbReference type="Pfam" id="PF05838"/>
    </source>
</evidence>
<keyword evidence="4" id="KW-1185">Reference proteome</keyword>
<reference evidence="3" key="2">
    <citation type="journal article" date="2019" name="BMC Genomics">
        <title>Complete genome sequence analysis of the thermoacidophilic verrucomicrobial methanotroph 'Candidatus Methylacidiphilum kamchatkense' strain Kam1 and comparison with its closest relatives.</title>
        <authorList>
            <person name="Kruse T."/>
            <person name="Ratnadevi C.M."/>
            <person name="Erikstad H.A."/>
            <person name="Birkeland N.K."/>
        </authorList>
    </citation>
    <scope>NUCLEOTIDE SEQUENCE</scope>
    <source>
        <strain evidence="3">Kam1</strain>
    </source>
</reference>
<protein>
    <submittedName>
        <fullName evidence="3">Glycosyl hydrolase family 108</fullName>
    </submittedName>
</protein>
<dbReference type="InterPro" id="IPR023346">
    <property type="entry name" value="Lysozyme-like_dom_sf"/>
</dbReference>
<dbReference type="AlphaFoldDB" id="A0A0C1V6U1"/>
<dbReference type="RefSeq" id="WP_039720718.1">
    <property type="nucleotide sequence ID" value="NZ_CP037899.1"/>
</dbReference>
<dbReference type="GO" id="GO:0016787">
    <property type="term" value="F:hydrolase activity"/>
    <property type="evidence" value="ECO:0007669"/>
    <property type="project" value="UniProtKB-KW"/>
</dbReference>
<accession>A0A0C1V6U1</accession>
<dbReference type="OrthoDB" id="9815229at2"/>
<evidence type="ECO:0000313" key="2">
    <source>
        <dbReference type="EMBL" id="KIE59465.1"/>
    </source>
</evidence>
<organism evidence="3 5">
    <name type="scientific">Methylacidiphilum kamchatkense Kam1</name>
    <dbReference type="NCBI Taxonomy" id="1202785"/>
    <lineage>
        <taxon>Bacteria</taxon>
        <taxon>Pseudomonadati</taxon>
        <taxon>Verrucomicrobiota</taxon>
        <taxon>Methylacidiphilae</taxon>
        <taxon>Methylacidiphilales</taxon>
        <taxon>Methylacidiphilaceae</taxon>
        <taxon>Methylacidiphilum (ex Ratnadevi et al. 2023)</taxon>
    </lineage>
</organism>
<dbReference type="KEGG" id="mkc:kam1_1310"/>
<dbReference type="Pfam" id="PF05838">
    <property type="entry name" value="Glyco_hydro_108"/>
    <property type="match status" value="1"/>
</dbReference>
<sequence>MEELKISDKQYMNLWLAAVIAISQFECEFDKEGNVVSEDDPDDPGGLTKYGIDQRSHPDVDIKNLTFTCAVKICVDEFYRYNLHKLPFKLCLFLAIMGMNVGYETAY</sequence>
<dbReference type="InterPro" id="IPR008565">
    <property type="entry name" value="TtsA-like_GH18_dom"/>
</dbReference>
<keyword evidence="3" id="KW-0378">Hydrolase</keyword>
<proteinExistence type="predicted"/>
<dbReference type="Proteomes" id="UP000315925">
    <property type="component" value="Chromosome"/>
</dbReference>
<dbReference type="SUPFAM" id="SSF53955">
    <property type="entry name" value="Lysozyme-like"/>
    <property type="match status" value="1"/>
</dbReference>
<gene>
    <name evidence="2" type="ORF">A946_01985</name>
    <name evidence="3" type="ORF">kam1_1310</name>
</gene>
<evidence type="ECO:0000313" key="3">
    <source>
        <dbReference type="EMBL" id="QDQ42535.1"/>
    </source>
</evidence>
<dbReference type="EMBL" id="CP037899">
    <property type="protein sequence ID" value="QDQ42535.1"/>
    <property type="molecule type" value="Genomic_DNA"/>
</dbReference>
<dbReference type="STRING" id="1202785.A946_01985"/>
<dbReference type="Proteomes" id="UP000031594">
    <property type="component" value="Unassembled WGS sequence"/>
</dbReference>
<dbReference type="Gene3D" id="1.20.141.10">
    <property type="entry name" value="Chitosanase, subunit A, domain 1"/>
    <property type="match status" value="1"/>
</dbReference>
<feature type="domain" description="TtsA-like Glycoside hydrolase family 108" evidence="1">
    <location>
        <begin position="30"/>
        <end position="102"/>
    </location>
</feature>